<keyword evidence="3" id="KW-0378">Hydrolase</keyword>
<evidence type="ECO:0000259" key="5">
    <source>
        <dbReference type="Pfam" id="PF01975"/>
    </source>
</evidence>
<dbReference type="Proteomes" id="UP000703269">
    <property type="component" value="Unassembled WGS sequence"/>
</dbReference>
<organism evidence="6 7">
    <name type="scientific">Phanerochaete sordida</name>
    <dbReference type="NCBI Taxonomy" id="48140"/>
    <lineage>
        <taxon>Eukaryota</taxon>
        <taxon>Fungi</taxon>
        <taxon>Dikarya</taxon>
        <taxon>Basidiomycota</taxon>
        <taxon>Agaricomycotina</taxon>
        <taxon>Agaricomycetes</taxon>
        <taxon>Polyporales</taxon>
        <taxon>Phanerochaetaceae</taxon>
        <taxon>Phanerochaete</taxon>
    </lineage>
</organism>
<comment type="similarity">
    <text evidence="1">Belongs to the SurE nucleotidase family.</text>
</comment>
<gene>
    <name evidence="6" type="ORF">PsYK624_167680</name>
</gene>
<evidence type="ECO:0000313" key="7">
    <source>
        <dbReference type="Proteomes" id="UP000703269"/>
    </source>
</evidence>
<protein>
    <submittedName>
        <fullName evidence="6">SurE-like protein</fullName>
    </submittedName>
</protein>
<dbReference type="AlphaFoldDB" id="A0A9P3LNI3"/>
<accession>A0A9P3LNI3</accession>
<proteinExistence type="inferred from homology"/>
<dbReference type="PANTHER" id="PTHR30457:SF0">
    <property type="entry name" value="PHOSPHATASE, PUTATIVE (AFU_ORTHOLOGUE AFUA_4G01070)-RELATED"/>
    <property type="match status" value="1"/>
</dbReference>
<dbReference type="PANTHER" id="PTHR30457">
    <property type="entry name" value="5'-NUCLEOTIDASE SURE"/>
    <property type="match status" value="1"/>
</dbReference>
<dbReference type="GO" id="GO:0046872">
    <property type="term" value="F:metal ion binding"/>
    <property type="evidence" value="ECO:0007669"/>
    <property type="project" value="UniProtKB-KW"/>
</dbReference>
<evidence type="ECO:0000256" key="2">
    <source>
        <dbReference type="ARBA" id="ARBA00022723"/>
    </source>
</evidence>
<dbReference type="Gene3D" id="3.40.1210.10">
    <property type="entry name" value="Survival protein SurE-like phosphatase/nucleotidase"/>
    <property type="match status" value="1"/>
</dbReference>
<name>A0A9P3LNI3_9APHY</name>
<dbReference type="InterPro" id="IPR036523">
    <property type="entry name" value="SurE-like_sf"/>
</dbReference>
<dbReference type="SUPFAM" id="SSF64167">
    <property type="entry name" value="SurE-like"/>
    <property type="match status" value="1"/>
</dbReference>
<dbReference type="InterPro" id="IPR002828">
    <property type="entry name" value="SurE-like_Pase/nucleotidase"/>
</dbReference>
<dbReference type="EMBL" id="BPQB01000158">
    <property type="protein sequence ID" value="GJF00480.1"/>
    <property type="molecule type" value="Genomic_DNA"/>
</dbReference>
<sequence>MLFYSVLALTSLAVLVQCQNIVLTNDDGWATAQIRAQNDALNAAGFNVILSAPAEQESGTGSDTATPTPLTQPCEFNTCPTGSPAEGFNASNSRLNWVNSFPVDAVRFGIQTLSPEFFGGPPDFVVSGPNIGTNLGSGITGSGTVGAACEAAKEGIPSTAFSGTSTSQVSFTTLETNPTSTATLAALAYAQLTATFTKALLASSARPVLPASTTINVNFPSTSGCSAVSDFKFVFTRLIANSSATDVTTCGTDHLPDETTVVHSSGCHVSVTVIDANTKKDVEATRQAAVLNRISSMLTCFD</sequence>
<feature type="domain" description="Survival protein SurE-like phosphatase/nucleotidase" evidence="5">
    <location>
        <begin position="21"/>
        <end position="240"/>
    </location>
</feature>
<feature type="signal peptide" evidence="4">
    <location>
        <begin position="1"/>
        <end position="18"/>
    </location>
</feature>
<feature type="chain" id="PRO_5040135394" evidence="4">
    <location>
        <begin position="19"/>
        <end position="302"/>
    </location>
</feature>
<dbReference type="Pfam" id="PF01975">
    <property type="entry name" value="SurE"/>
    <property type="match status" value="1"/>
</dbReference>
<reference evidence="6 7" key="1">
    <citation type="submission" date="2021-08" db="EMBL/GenBank/DDBJ databases">
        <title>Draft Genome Sequence of Phanerochaete sordida strain YK-624.</title>
        <authorList>
            <person name="Mori T."/>
            <person name="Dohra H."/>
            <person name="Suzuki T."/>
            <person name="Kawagishi H."/>
            <person name="Hirai H."/>
        </authorList>
    </citation>
    <scope>NUCLEOTIDE SEQUENCE [LARGE SCALE GENOMIC DNA]</scope>
    <source>
        <strain evidence="6 7">YK-624</strain>
    </source>
</reference>
<dbReference type="InterPro" id="IPR030048">
    <property type="entry name" value="SurE"/>
</dbReference>
<evidence type="ECO:0000256" key="4">
    <source>
        <dbReference type="SAM" id="SignalP"/>
    </source>
</evidence>
<evidence type="ECO:0000256" key="1">
    <source>
        <dbReference type="ARBA" id="ARBA00011062"/>
    </source>
</evidence>
<keyword evidence="7" id="KW-1185">Reference proteome</keyword>
<keyword evidence="4" id="KW-0732">Signal</keyword>
<dbReference type="GO" id="GO:0008252">
    <property type="term" value="F:nucleotidase activity"/>
    <property type="evidence" value="ECO:0007669"/>
    <property type="project" value="InterPro"/>
</dbReference>
<dbReference type="OrthoDB" id="4018688at2759"/>
<comment type="caution">
    <text evidence="6">The sequence shown here is derived from an EMBL/GenBank/DDBJ whole genome shotgun (WGS) entry which is preliminary data.</text>
</comment>
<keyword evidence="2" id="KW-0479">Metal-binding</keyword>
<evidence type="ECO:0000256" key="3">
    <source>
        <dbReference type="ARBA" id="ARBA00022801"/>
    </source>
</evidence>
<evidence type="ECO:0000313" key="6">
    <source>
        <dbReference type="EMBL" id="GJF00480.1"/>
    </source>
</evidence>